<name>A0A248LMC4_9NEIS</name>
<reference evidence="2" key="1">
    <citation type="submission" date="2017-06" db="EMBL/GenBank/DDBJ databases">
        <title>Whole genome sequence of Laribacter hongkongensis LHGZ1.</title>
        <authorList>
            <person name="Chen D."/>
            <person name="Wu H."/>
            <person name="Chen J."/>
        </authorList>
    </citation>
    <scope>NUCLEOTIDE SEQUENCE [LARGE SCALE GENOMIC DNA]</scope>
    <source>
        <strain evidence="2">LHGZ1</strain>
    </source>
</reference>
<dbReference type="Proteomes" id="UP000197424">
    <property type="component" value="Chromosome"/>
</dbReference>
<organism evidence="1 2">
    <name type="scientific">Laribacter hongkongensis</name>
    <dbReference type="NCBI Taxonomy" id="168471"/>
    <lineage>
        <taxon>Bacteria</taxon>
        <taxon>Pseudomonadati</taxon>
        <taxon>Pseudomonadota</taxon>
        <taxon>Betaproteobacteria</taxon>
        <taxon>Neisseriales</taxon>
        <taxon>Aquaspirillaceae</taxon>
        <taxon>Laribacter</taxon>
    </lineage>
</organism>
<evidence type="ECO:0000313" key="1">
    <source>
        <dbReference type="EMBL" id="ASJ25940.1"/>
    </source>
</evidence>
<gene>
    <name evidence="1" type="ORF">LHGZ1_3109</name>
</gene>
<proteinExistence type="predicted"/>
<dbReference type="EMBL" id="CP022115">
    <property type="protein sequence ID" value="ASJ25940.1"/>
    <property type="molecule type" value="Genomic_DNA"/>
</dbReference>
<accession>A0A248LMC4</accession>
<dbReference type="AlphaFoldDB" id="A0A248LMC4"/>
<evidence type="ECO:0000313" key="2">
    <source>
        <dbReference type="Proteomes" id="UP000197424"/>
    </source>
</evidence>
<protein>
    <submittedName>
        <fullName evidence="1">Uncharacterized protein</fullName>
    </submittedName>
</protein>
<sequence length="49" mass="5529">MADTNFMIAFSGCVRNKIIHMTFKRKPLMPTPCAMQHSCQPAAINMTRS</sequence>